<dbReference type="RefSeq" id="XP_010476337.1">
    <property type="nucleotide sequence ID" value="XM_010478035.1"/>
</dbReference>
<protein>
    <submittedName>
        <fullName evidence="4">Uncharacterized protein LOC104755623</fullName>
    </submittedName>
</protein>
<keyword evidence="3" id="KW-1185">Reference proteome</keyword>
<accession>A0ABM0WUG7</accession>
<feature type="region of interest" description="Disordered" evidence="1">
    <location>
        <begin position="165"/>
        <end position="192"/>
    </location>
</feature>
<keyword evidence="2" id="KW-1133">Transmembrane helix</keyword>
<name>A0ABM0WUG7_CAMSA</name>
<evidence type="ECO:0000313" key="3">
    <source>
        <dbReference type="Proteomes" id="UP000694864"/>
    </source>
</evidence>
<dbReference type="Proteomes" id="UP000694864">
    <property type="component" value="Chromosome 17"/>
</dbReference>
<dbReference type="PANTHER" id="PTHR33384">
    <property type="entry name" value="EXPRESSED PROTEIN"/>
    <property type="match status" value="1"/>
</dbReference>
<dbReference type="GeneID" id="104755623"/>
<organism evidence="3 4">
    <name type="scientific">Camelina sativa</name>
    <name type="common">False flax</name>
    <name type="synonym">Myagrum sativum</name>
    <dbReference type="NCBI Taxonomy" id="90675"/>
    <lineage>
        <taxon>Eukaryota</taxon>
        <taxon>Viridiplantae</taxon>
        <taxon>Streptophyta</taxon>
        <taxon>Embryophyta</taxon>
        <taxon>Tracheophyta</taxon>
        <taxon>Spermatophyta</taxon>
        <taxon>Magnoliopsida</taxon>
        <taxon>eudicotyledons</taxon>
        <taxon>Gunneridae</taxon>
        <taxon>Pentapetalae</taxon>
        <taxon>rosids</taxon>
        <taxon>malvids</taxon>
        <taxon>Brassicales</taxon>
        <taxon>Brassicaceae</taxon>
        <taxon>Camelineae</taxon>
        <taxon>Camelina</taxon>
    </lineage>
</organism>
<dbReference type="PANTHER" id="PTHR33384:SF26">
    <property type="entry name" value="(RAPE) HYPOTHETICAL PROTEIN"/>
    <property type="match status" value="1"/>
</dbReference>
<evidence type="ECO:0000256" key="2">
    <source>
        <dbReference type="SAM" id="Phobius"/>
    </source>
</evidence>
<evidence type="ECO:0000313" key="4">
    <source>
        <dbReference type="RefSeq" id="XP_010476337.1"/>
    </source>
</evidence>
<evidence type="ECO:0000256" key="1">
    <source>
        <dbReference type="SAM" id="MobiDB-lite"/>
    </source>
</evidence>
<reference evidence="3" key="1">
    <citation type="journal article" date="2014" name="Nat. Commun.">
        <title>The emerging biofuel crop Camelina sativa retains a highly undifferentiated hexaploid genome structure.</title>
        <authorList>
            <person name="Kagale S."/>
            <person name="Koh C."/>
            <person name="Nixon J."/>
            <person name="Bollina V."/>
            <person name="Clarke W.E."/>
            <person name="Tuteja R."/>
            <person name="Spillane C."/>
            <person name="Robinson S.J."/>
            <person name="Links M.G."/>
            <person name="Clarke C."/>
            <person name="Higgins E.E."/>
            <person name="Huebert T."/>
            <person name="Sharpe A.G."/>
            <person name="Parkin I.A."/>
        </authorList>
    </citation>
    <scope>NUCLEOTIDE SEQUENCE [LARGE SCALE GENOMIC DNA]</scope>
    <source>
        <strain evidence="3">cv. DH55</strain>
    </source>
</reference>
<sequence length="227" mass="24930">MQGSLFPLDFISFFRSLSLSVSLSVCFFFLFCFLAHVRRASSFRTISLSALFTFQPDKMMNSCGVQQEMRRNAVVSSDRRDAVICPKPRRVGVLSSRSLRWQLNHQMELCESNSRSEILDFILSKGSGGGGEQEACPLFFTGSPPSRVSNPLTKDSLFREELLVVTPPTPSTPRGGANKPQPPSSPRNGSCVRAAAATSFGIDPVVRVVGFDCDRRSSNHRSVSTLA</sequence>
<gene>
    <name evidence="4" type="primary">LOC104755623</name>
</gene>
<keyword evidence="2" id="KW-0472">Membrane</keyword>
<reference evidence="4" key="2">
    <citation type="submission" date="2025-08" db="UniProtKB">
        <authorList>
            <consortium name="RefSeq"/>
        </authorList>
    </citation>
    <scope>IDENTIFICATION</scope>
    <source>
        <tissue evidence="4">Leaf</tissue>
    </source>
</reference>
<keyword evidence="2" id="KW-0812">Transmembrane</keyword>
<feature type="transmembrane region" description="Helical" evidence="2">
    <location>
        <begin position="12"/>
        <end position="34"/>
    </location>
</feature>
<proteinExistence type="predicted"/>